<evidence type="ECO:0000313" key="2">
    <source>
        <dbReference type="EMBL" id="OTF81059.1"/>
    </source>
</evidence>
<feature type="compositionally biased region" description="Pro residues" evidence="1">
    <location>
        <begin position="164"/>
        <end position="173"/>
    </location>
</feature>
<dbReference type="AlphaFoldDB" id="A0A1Y3BJF1"/>
<gene>
    <name evidence="2" type="ORF">BLA29_005072</name>
</gene>
<evidence type="ECO:0000256" key="1">
    <source>
        <dbReference type="SAM" id="MobiDB-lite"/>
    </source>
</evidence>
<dbReference type="EMBL" id="MUJZ01015489">
    <property type="protein sequence ID" value="OTF81059.1"/>
    <property type="molecule type" value="Genomic_DNA"/>
</dbReference>
<evidence type="ECO:0000313" key="3">
    <source>
        <dbReference type="Proteomes" id="UP000194236"/>
    </source>
</evidence>
<name>A0A1Y3BJF1_EURMA</name>
<feature type="compositionally biased region" description="Pro residues" evidence="1">
    <location>
        <begin position="88"/>
        <end position="97"/>
    </location>
</feature>
<feature type="compositionally biased region" description="Polar residues" evidence="1">
    <location>
        <begin position="98"/>
        <end position="108"/>
    </location>
</feature>
<keyword evidence="3" id="KW-1185">Reference proteome</keyword>
<accession>A0A1Y3BJF1</accession>
<feature type="non-terminal residue" evidence="2">
    <location>
        <position position="1"/>
    </location>
</feature>
<proteinExistence type="predicted"/>
<comment type="caution">
    <text evidence="2">The sequence shown here is derived from an EMBL/GenBank/DDBJ whole genome shotgun (WGS) entry which is preliminary data.</text>
</comment>
<protein>
    <submittedName>
        <fullName evidence="2">Uncharacterized protein</fullName>
    </submittedName>
</protein>
<feature type="compositionally biased region" description="Polar residues" evidence="1">
    <location>
        <begin position="150"/>
        <end position="160"/>
    </location>
</feature>
<feature type="region of interest" description="Disordered" evidence="1">
    <location>
        <begin position="70"/>
        <end position="108"/>
    </location>
</feature>
<reference evidence="2 3" key="1">
    <citation type="submission" date="2017-03" db="EMBL/GenBank/DDBJ databases">
        <title>Genome Survey of Euroglyphus maynei.</title>
        <authorList>
            <person name="Arlian L.G."/>
            <person name="Morgan M.S."/>
            <person name="Rider S.D."/>
        </authorList>
    </citation>
    <scope>NUCLEOTIDE SEQUENCE [LARGE SCALE GENOMIC DNA]</scope>
    <source>
        <strain evidence="2">Arlian Lab</strain>
        <tissue evidence="2">Whole body</tissue>
    </source>
</reference>
<organism evidence="2 3">
    <name type="scientific">Euroglyphus maynei</name>
    <name type="common">Mayne's house dust mite</name>
    <dbReference type="NCBI Taxonomy" id="6958"/>
    <lineage>
        <taxon>Eukaryota</taxon>
        <taxon>Metazoa</taxon>
        <taxon>Ecdysozoa</taxon>
        <taxon>Arthropoda</taxon>
        <taxon>Chelicerata</taxon>
        <taxon>Arachnida</taxon>
        <taxon>Acari</taxon>
        <taxon>Acariformes</taxon>
        <taxon>Sarcoptiformes</taxon>
        <taxon>Astigmata</taxon>
        <taxon>Psoroptidia</taxon>
        <taxon>Analgoidea</taxon>
        <taxon>Pyroglyphidae</taxon>
        <taxon>Pyroglyphinae</taxon>
        <taxon>Euroglyphus</taxon>
    </lineage>
</organism>
<feature type="region of interest" description="Disordered" evidence="1">
    <location>
        <begin position="150"/>
        <end position="180"/>
    </location>
</feature>
<dbReference type="Proteomes" id="UP000194236">
    <property type="component" value="Unassembled WGS sequence"/>
</dbReference>
<sequence>DRYIDSIAQATKVPVHVDHYNHCQANYDNLCYPPPSALYMNSRANYMPPPPAQPSDNTYLNFPFNVSRTLDNQPMGYDHHQVNNGQPSPLPPPPPLPTYSSRSNNATPNTIIQPIAQQARQSSGIYLDLSTNRENRGSAFELYQRKPLETSSARISTTPGSPMFLPPPPPPLLPVVNDFK</sequence>